<dbReference type="InterPro" id="IPR036890">
    <property type="entry name" value="HATPase_C_sf"/>
</dbReference>
<dbReference type="SMART" id="SM00304">
    <property type="entry name" value="HAMP"/>
    <property type="match status" value="1"/>
</dbReference>
<evidence type="ECO:0000256" key="10">
    <source>
        <dbReference type="ARBA" id="ARBA00022840"/>
    </source>
</evidence>
<comment type="catalytic activity">
    <reaction evidence="1">
        <text>ATP + protein L-histidine = ADP + protein N-phospho-L-histidine.</text>
        <dbReference type="EC" id="2.7.13.3"/>
    </reaction>
</comment>
<evidence type="ECO:0000256" key="13">
    <source>
        <dbReference type="ARBA" id="ARBA00023136"/>
    </source>
</evidence>
<keyword evidence="4" id="KW-1003">Cell membrane</keyword>
<keyword evidence="6 17" id="KW-0808">Transferase</keyword>
<dbReference type="InterPro" id="IPR003594">
    <property type="entry name" value="HATPase_dom"/>
</dbReference>
<organism evidence="17 18">
    <name type="scientific">Lederbergia lenta</name>
    <name type="common">Bacillus lentus</name>
    <dbReference type="NCBI Taxonomy" id="1467"/>
    <lineage>
        <taxon>Bacteria</taxon>
        <taxon>Bacillati</taxon>
        <taxon>Bacillota</taxon>
        <taxon>Bacilli</taxon>
        <taxon>Bacillales</taxon>
        <taxon>Bacillaceae</taxon>
        <taxon>Lederbergia</taxon>
    </lineage>
</organism>
<evidence type="ECO:0000256" key="1">
    <source>
        <dbReference type="ARBA" id="ARBA00000085"/>
    </source>
</evidence>
<evidence type="ECO:0000256" key="12">
    <source>
        <dbReference type="ARBA" id="ARBA00023012"/>
    </source>
</evidence>
<dbReference type="AlphaFoldDB" id="A0A2X4WVH6"/>
<reference evidence="17 18" key="1">
    <citation type="submission" date="2018-06" db="EMBL/GenBank/DDBJ databases">
        <authorList>
            <consortium name="Pathogen Informatics"/>
            <person name="Doyle S."/>
        </authorList>
    </citation>
    <scope>NUCLEOTIDE SEQUENCE [LARGE SCALE GENOMIC DNA]</scope>
    <source>
        <strain evidence="17 18">NCTC4824</strain>
    </source>
</reference>
<dbReference type="SUPFAM" id="SSF47384">
    <property type="entry name" value="Homodimeric domain of signal transducing histidine kinase"/>
    <property type="match status" value="1"/>
</dbReference>
<dbReference type="PRINTS" id="PR00344">
    <property type="entry name" value="BCTRLSENSOR"/>
</dbReference>
<comment type="subcellular location">
    <subcellularLocation>
        <location evidence="2">Cell membrane</location>
        <topology evidence="2">Multi-pass membrane protein</topology>
    </subcellularLocation>
</comment>
<dbReference type="GO" id="GO:0005524">
    <property type="term" value="F:ATP binding"/>
    <property type="evidence" value="ECO:0007669"/>
    <property type="project" value="UniProtKB-KW"/>
</dbReference>
<keyword evidence="9 17" id="KW-0418">Kinase</keyword>
<keyword evidence="11 14" id="KW-1133">Transmembrane helix</keyword>
<evidence type="ECO:0000313" key="17">
    <source>
        <dbReference type="EMBL" id="SQI61700.1"/>
    </source>
</evidence>
<dbReference type="Gene3D" id="6.10.340.10">
    <property type="match status" value="1"/>
</dbReference>
<evidence type="ECO:0000313" key="18">
    <source>
        <dbReference type="Proteomes" id="UP000249134"/>
    </source>
</evidence>
<keyword evidence="7 14" id="KW-0812">Transmembrane</keyword>
<feature type="transmembrane region" description="Helical" evidence="14">
    <location>
        <begin position="7"/>
        <end position="30"/>
    </location>
</feature>
<dbReference type="STRING" id="1348624.GCA_001591545_02406"/>
<dbReference type="CDD" id="cd00075">
    <property type="entry name" value="HATPase"/>
    <property type="match status" value="1"/>
</dbReference>
<dbReference type="InterPro" id="IPR005467">
    <property type="entry name" value="His_kinase_dom"/>
</dbReference>
<dbReference type="KEGG" id="blen:NCTC4824_03372"/>
<evidence type="ECO:0000256" key="4">
    <source>
        <dbReference type="ARBA" id="ARBA00022475"/>
    </source>
</evidence>
<evidence type="ECO:0000256" key="7">
    <source>
        <dbReference type="ARBA" id="ARBA00022692"/>
    </source>
</evidence>
<dbReference type="RefSeq" id="WP_066141950.1">
    <property type="nucleotide sequence ID" value="NZ_CBCSGM010000003.1"/>
</dbReference>
<evidence type="ECO:0000256" key="14">
    <source>
        <dbReference type="SAM" id="Phobius"/>
    </source>
</evidence>
<dbReference type="Gene3D" id="1.10.287.130">
    <property type="match status" value="1"/>
</dbReference>
<keyword evidence="18" id="KW-1185">Reference proteome</keyword>
<dbReference type="EMBL" id="LS483476">
    <property type="protein sequence ID" value="SQI61700.1"/>
    <property type="molecule type" value="Genomic_DNA"/>
</dbReference>
<dbReference type="CDD" id="cd00082">
    <property type="entry name" value="HisKA"/>
    <property type="match status" value="1"/>
</dbReference>
<dbReference type="FunFam" id="3.30.565.10:FF:000006">
    <property type="entry name" value="Sensor histidine kinase WalK"/>
    <property type="match status" value="1"/>
</dbReference>
<dbReference type="Gene3D" id="3.30.565.10">
    <property type="entry name" value="Histidine kinase-like ATPase, C-terminal domain"/>
    <property type="match status" value="1"/>
</dbReference>
<dbReference type="Pfam" id="PF00512">
    <property type="entry name" value="HisKA"/>
    <property type="match status" value="1"/>
</dbReference>
<evidence type="ECO:0000256" key="5">
    <source>
        <dbReference type="ARBA" id="ARBA00022553"/>
    </source>
</evidence>
<dbReference type="SUPFAM" id="SSF158472">
    <property type="entry name" value="HAMP domain-like"/>
    <property type="match status" value="1"/>
</dbReference>
<dbReference type="PROSITE" id="PS50109">
    <property type="entry name" value="HIS_KIN"/>
    <property type="match status" value="1"/>
</dbReference>
<dbReference type="InterPro" id="IPR003660">
    <property type="entry name" value="HAMP_dom"/>
</dbReference>
<evidence type="ECO:0000256" key="6">
    <source>
        <dbReference type="ARBA" id="ARBA00022679"/>
    </source>
</evidence>
<keyword evidence="5" id="KW-0597">Phosphoprotein</keyword>
<evidence type="ECO:0000256" key="2">
    <source>
        <dbReference type="ARBA" id="ARBA00004651"/>
    </source>
</evidence>
<dbReference type="FunFam" id="1.10.287.130:FF:000001">
    <property type="entry name" value="Two-component sensor histidine kinase"/>
    <property type="match status" value="1"/>
</dbReference>
<dbReference type="InterPro" id="IPR003661">
    <property type="entry name" value="HisK_dim/P_dom"/>
</dbReference>
<dbReference type="SMART" id="SM00387">
    <property type="entry name" value="HATPase_c"/>
    <property type="match status" value="1"/>
</dbReference>
<evidence type="ECO:0000256" key="8">
    <source>
        <dbReference type="ARBA" id="ARBA00022741"/>
    </source>
</evidence>
<dbReference type="SMART" id="SM00388">
    <property type="entry name" value="HisKA"/>
    <property type="match status" value="1"/>
</dbReference>
<dbReference type="Pfam" id="PF02518">
    <property type="entry name" value="HATPase_c"/>
    <property type="match status" value="1"/>
</dbReference>
<accession>A0A2X4WVH6</accession>
<evidence type="ECO:0000256" key="3">
    <source>
        <dbReference type="ARBA" id="ARBA00012438"/>
    </source>
</evidence>
<dbReference type="Pfam" id="PF00672">
    <property type="entry name" value="HAMP"/>
    <property type="match status" value="1"/>
</dbReference>
<keyword evidence="8" id="KW-0547">Nucleotide-binding</keyword>
<keyword evidence="12" id="KW-0902">Two-component regulatory system</keyword>
<evidence type="ECO:0000256" key="9">
    <source>
        <dbReference type="ARBA" id="ARBA00022777"/>
    </source>
</evidence>
<dbReference type="PROSITE" id="PS50885">
    <property type="entry name" value="HAMP"/>
    <property type="match status" value="1"/>
</dbReference>
<name>A0A2X4WVH6_LEDLE</name>
<dbReference type="InterPro" id="IPR036097">
    <property type="entry name" value="HisK_dim/P_sf"/>
</dbReference>
<dbReference type="SUPFAM" id="SSF55874">
    <property type="entry name" value="ATPase domain of HSP90 chaperone/DNA topoisomerase II/histidine kinase"/>
    <property type="match status" value="1"/>
</dbReference>
<proteinExistence type="predicted"/>
<dbReference type="InterPro" id="IPR050428">
    <property type="entry name" value="TCS_sensor_his_kinase"/>
</dbReference>
<dbReference type="CDD" id="cd06225">
    <property type="entry name" value="HAMP"/>
    <property type="match status" value="1"/>
</dbReference>
<protein>
    <recommendedName>
        <fullName evidence="3">histidine kinase</fullName>
        <ecNumber evidence="3">2.7.13.3</ecNumber>
    </recommendedName>
</protein>
<evidence type="ECO:0000259" key="16">
    <source>
        <dbReference type="PROSITE" id="PS50885"/>
    </source>
</evidence>
<keyword evidence="10" id="KW-0067">ATP-binding</keyword>
<dbReference type="InterPro" id="IPR004358">
    <property type="entry name" value="Sig_transdc_His_kin-like_C"/>
</dbReference>
<dbReference type="EC" id="2.7.13.3" evidence="3"/>
<gene>
    <name evidence="17" type="primary">ykoH</name>
    <name evidence="17" type="ORF">NCTC4824_03372</name>
</gene>
<feature type="domain" description="HAMP" evidence="16">
    <location>
        <begin position="179"/>
        <end position="233"/>
    </location>
</feature>
<dbReference type="GO" id="GO:0000155">
    <property type="term" value="F:phosphorelay sensor kinase activity"/>
    <property type="evidence" value="ECO:0007669"/>
    <property type="project" value="InterPro"/>
</dbReference>
<dbReference type="GO" id="GO:0005886">
    <property type="term" value="C:plasma membrane"/>
    <property type="evidence" value="ECO:0007669"/>
    <property type="project" value="UniProtKB-SubCell"/>
</dbReference>
<feature type="domain" description="Histidine kinase" evidence="15">
    <location>
        <begin position="241"/>
        <end position="452"/>
    </location>
</feature>
<evidence type="ECO:0000259" key="15">
    <source>
        <dbReference type="PROSITE" id="PS50109"/>
    </source>
</evidence>
<evidence type="ECO:0000256" key="11">
    <source>
        <dbReference type="ARBA" id="ARBA00022989"/>
    </source>
</evidence>
<sequence length="454" mass="51394">MKLRSRINLYTIVMFIILLILVNGAIYLTFSRMILNSELERTTAEAAKTAEGINQKDDATIDIADVLRAYMPVVNGMLQIIKADGSAGAGSIDPNQRQLKGSPTVFYEYEKRKIIEYEGKPYTFVSIPIITSKGEIANLQMTEGLEATTQILRTLKIVLIAVTLLASIPVLFSSRLLSNFITKPISSMIQTMFEIRKSGKYKQIALPKQSKDELYQMGETFNEMIAQLKRNYEKQEQFVSNASHELKTPLTVIESYASLLKRRGLQQPELFQESVEAIHSEAIRMKELTQQLLLLARQEDQWNVEMKFVHLATLGEESIRSFKAAFNRRIEMKVEQDVVVKVDEQKLKQIFYILMENAHKYSEAPIIVIVRREADKGLIEVKDEGVGIPNEELSKVFDRFYRVDKARTRKTGGFGLGLSLAKEMAKAIQADLTLESVEGGGTTARISLKIDKTH</sequence>
<dbReference type="PANTHER" id="PTHR45436:SF5">
    <property type="entry name" value="SENSOR HISTIDINE KINASE TRCS"/>
    <property type="match status" value="1"/>
</dbReference>
<keyword evidence="13 14" id="KW-0472">Membrane</keyword>
<dbReference type="PANTHER" id="PTHR45436">
    <property type="entry name" value="SENSOR HISTIDINE KINASE YKOH"/>
    <property type="match status" value="1"/>
</dbReference>
<dbReference type="Proteomes" id="UP000249134">
    <property type="component" value="Chromosome 1"/>
</dbReference>